<keyword evidence="3" id="KW-1003">Cell membrane</keyword>
<comment type="subcellular location">
    <subcellularLocation>
        <location evidence="1">Cell membrane</location>
        <topology evidence="1">Single-pass membrane protein</topology>
    </subcellularLocation>
</comment>
<evidence type="ECO:0000256" key="5">
    <source>
        <dbReference type="ARBA" id="ARBA00022729"/>
    </source>
</evidence>
<dbReference type="Pfam" id="PF13855">
    <property type="entry name" value="LRR_8"/>
    <property type="match status" value="2"/>
</dbReference>
<evidence type="ECO:0000256" key="6">
    <source>
        <dbReference type="ARBA" id="ARBA00022989"/>
    </source>
</evidence>
<proteinExistence type="predicted"/>
<evidence type="ECO:0000256" key="8">
    <source>
        <dbReference type="ARBA" id="ARBA00023136"/>
    </source>
</evidence>
<accession>A0AAJ6YE32</accession>
<evidence type="ECO:0000256" key="11">
    <source>
        <dbReference type="SAM" id="Phobius"/>
    </source>
</evidence>
<dbReference type="PROSITE" id="PS51450">
    <property type="entry name" value="LRR"/>
    <property type="match status" value="1"/>
</dbReference>
<evidence type="ECO:0000256" key="2">
    <source>
        <dbReference type="ARBA" id="ARBA00022448"/>
    </source>
</evidence>
<dbReference type="AlphaFoldDB" id="A0AAJ6YE32"/>
<sequence length="351" mass="40307">MRANDMNLINLTALLLWLVGGQVAGVVAGSMILMDPELPLKKCRYIRSYDLLQAQCKDLKLNDVPNNLQTGIEVLDARENRIRELRNDTLSRYMSLRYLYLQDNFVQTIAEHAFGPTYYLEVLDLSKNGLLELPKSLYQLQSLRNLYLSDNQLTDAVFDVSGIRSPLQWLYLANNKLTRLPKLSPLTTLTLLNVSHNSINHITTEDIASLCSLQIFDITGNPIRFDQNNCECYELREWISFRGIKLKLPLDCPPAVRERCSIVEFSNRTMSLYSTCLANVRNRVEARKARSTWIWIASCIGVFISCIFVALCCMHKRNRNKRQRLKEQEVLASNNANTEQLLNKDVSHEQS</sequence>
<keyword evidence="4 11" id="KW-0812">Transmembrane</keyword>
<keyword evidence="10" id="KW-0407">Ion channel</keyword>
<evidence type="ECO:0000256" key="7">
    <source>
        <dbReference type="ARBA" id="ARBA00023065"/>
    </source>
</evidence>
<dbReference type="PANTHER" id="PTHR46473">
    <property type="entry name" value="GH08155P"/>
    <property type="match status" value="1"/>
</dbReference>
<evidence type="ECO:0000256" key="12">
    <source>
        <dbReference type="SAM" id="SignalP"/>
    </source>
</evidence>
<keyword evidence="5 12" id="KW-0732">Signal</keyword>
<reference evidence="14" key="1">
    <citation type="submission" date="2025-08" db="UniProtKB">
        <authorList>
            <consortium name="RefSeq"/>
        </authorList>
    </citation>
    <scope>IDENTIFICATION</scope>
</reference>
<dbReference type="PANTHER" id="PTHR46473:SF10">
    <property type="entry name" value="LD45603P-RELATED"/>
    <property type="match status" value="1"/>
</dbReference>
<keyword evidence="2" id="KW-0813">Transport</keyword>
<keyword evidence="9" id="KW-1015">Disulfide bond</keyword>
<dbReference type="GO" id="GO:0005886">
    <property type="term" value="C:plasma membrane"/>
    <property type="evidence" value="ECO:0007669"/>
    <property type="project" value="UniProtKB-SubCell"/>
</dbReference>
<evidence type="ECO:0000256" key="3">
    <source>
        <dbReference type="ARBA" id="ARBA00022475"/>
    </source>
</evidence>
<dbReference type="Proteomes" id="UP000695007">
    <property type="component" value="Unplaced"/>
</dbReference>
<keyword evidence="8 11" id="KW-0472">Membrane</keyword>
<keyword evidence="13" id="KW-1185">Reference proteome</keyword>
<feature type="chain" id="PRO_5042601877" evidence="12">
    <location>
        <begin position="29"/>
        <end position="351"/>
    </location>
</feature>
<evidence type="ECO:0000256" key="4">
    <source>
        <dbReference type="ARBA" id="ARBA00022692"/>
    </source>
</evidence>
<evidence type="ECO:0000313" key="13">
    <source>
        <dbReference type="Proteomes" id="UP000695007"/>
    </source>
</evidence>
<dbReference type="InterPro" id="IPR032675">
    <property type="entry name" value="LRR_dom_sf"/>
</dbReference>
<feature type="signal peptide" evidence="12">
    <location>
        <begin position="1"/>
        <end position="28"/>
    </location>
</feature>
<dbReference type="Gene3D" id="3.80.10.10">
    <property type="entry name" value="Ribonuclease Inhibitor"/>
    <property type="match status" value="2"/>
</dbReference>
<dbReference type="GO" id="GO:0034220">
    <property type="term" value="P:monoatomic ion transmembrane transport"/>
    <property type="evidence" value="ECO:0007669"/>
    <property type="project" value="UniProtKB-KW"/>
</dbReference>
<dbReference type="InterPro" id="IPR051432">
    <property type="entry name" value="KCNMA1_auxiliary"/>
</dbReference>
<name>A0AAJ6YE32_9HYME</name>
<dbReference type="SUPFAM" id="SSF52058">
    <property type="entry name" value="L domain-like"/>
    <property type="match status" value="1"/>
</dbReference>
<dbReference type="KEGG" id="csol:105360995"/>
<evidence type="ECO:0000256" key="1">
    <source>
        <dbReference type="ARBA" id="ARBA00004162"/>
    </source>
</evidence>
<evidence type="ECO:0000256" key="9">
    <source>
        <dbReference type="ARBA" id="ARBA00023157"/>
    </source>
</evidence>
<dbReference type="RefSeq" id="XP_011496368.1">
    <property type="nucleotide sequence ID" value="XM_011498066.1"/>
</dbReference>
<keyword evidence="6 11" id="KW-1133">Transmembrane helix</keyword>
<protein>
    <submittedName>
        <fullName evidence="14">Amphoterin-induced protein 3</fullName>
    </submittedName>
</protein>
<keyword evidence="7" id="KW-0406">Ion transport</keyword>
<dbReference type="GeneID" id="105360995"/>
<dbReference type="CTD" id="37418"/>
<gene>
    <name evidence="14" type="primary">LOC105360995</name>
</gene>
<dbReference type="InterPro" id="IPR001611">
    <property type="entry name" value="Leu-rich_rpt"/>
</dbReference>
<evidence type="ECO:0000313" key="14">
    <source>
        <dbReference type="RefSeq" id="XP_011496368.1"/>
    </source>
</evidence>
<organism evidence="13 14">
    <name type="scientific">Ceratosolen solmsi marchali</name>
    <dbReference type="NCBI Taxonomy" id="326594"/>
    <lineage>
        <taxon>Eukaryota</taxon>
        <taxon>Metazoa</taxon>
        <taxon>Ecdysozoa</taxon>
        <taxon>Arthropoda</taxon>
        <taxon>Hexapoda</taxon>
        <taxon>Insecta</taxon>
        <taxon>Pterygota</taxon>
        <taxon>Neoptera</taxon>
        <taxon>Endopterygota</taxon>
        <taxon>Hymenoptera</taxon>
        <taxon>Apocrita</taxon>
        <taxon>Proctotrupomorpha</taxon>
        <taxon>Chalcidoidea</taxon>
        <taxon>Agaonidae</taxon>
        <taxon>Agaoninae</taxon>
        <taxon>Ceratosolen</taxon>
    </lineage>
</organism>
<evidence type="ECO:0000256" key="10">
    <source>
        <dbReference type="ARBA" id="ARBA00023303"/>
    </source>
</evidence>
<feature type="transmembrane region" description="Helical" evidence="11">
    <location>
        <begin position="293"/>
        <end position="314"/>
    </location>
</feature>